<accession>A0A7J8JG97</accession>
<sequence length="126" mass="14858">MRMSLHKEFSGWRVEKKVCSPSSIYRMEMYMCVCACACMCVCVYKIVGNVITLPKVHDINYKSCKMSNKSQFDMGQFKTLKTKSKLYFYCIQRICSSLLKSYVTLHESKRLENRMREVAKYWGVKI</sequence>
<protein>
    <submittedName>
        <fullName evidence="1">Uncharacterized protein</fullName>
    </submittedName>
</protein>
<proteinExistence type="predicted"/>
<dbReference type="AlphaFoldDB" id="A0A7J8JG97"/>
<organism evidence="1 2">
    <name type="scientific">Rousettus aegyptiacus</name>
    <name type="common">Egyptian fruit bat</name>
    <name type="synonym">Pteropus aegyptiacus</name>
    <dbReference type="NCBI Taxonomy" id="9407"/>
    <lineage>
        <taxon>Eukaryota</taxon>
        <taxon>Metazoa</taxon>
        <taxon>Chordata</taxon>
        <taxon>Craniata</taxon>
        <taxon>Vertebrata</taxon>
        <taxon>Euteleostomi</taxon>
        <taxon>Mammalia</taxon>
        <taxon>Eutheria</taxon>
        <taxon>Laurasiatheria</taxon>
        <taxon>Chiroptera</taxon>
        <taxon>Yinpterochiroptera</taxon>
        <taxon>Pteropodoidea</taxon>
        <taxon>Pteropodidae</taxon>
        <taxon>Rousettinae</taxon>
        <taxon>Rousettus</taxon>
    </lineage>
</organism>
<dbReference type="Proteomes" id="UP000593571">
    <property type="component" value="Unassembled WGS sequence"/>
</dbReference>
<evidence type="ECO:0000313" key="1">
    <source>
        <dbReference type="EMBL" id="KAF6495914.1"/>
    </source>
</evidence>
<reference evidence="1 2" key="1">
    <citation type="journal article" date="2020" name="Nature">
        <title>Six reference-quality genomes reveal evolution of bat adaptations.</title>
        <authorList>
            <person name="Jebb D."/>
            <person name="Huang Z."/>
            <person name="Pippel M."/>
            <person name="Hughes G.M."/>
            <person name="Lavrichenko K."/>
            <person name="Devanna P."/>
            <person name="Winkler S."/>
            <person name="Jermiin L.S."/>
            <person name="Skirmuntt E.C."/>
            <person name="Katzourakis A."/>
            <person name="Burkitt-Gray L."/>
            <person name="Ray D.A."/>
            <person name="Sullivan K.A.M."/>
            <person name="Roscito J.G."/>
            <person name="Kirilenko B.M."/>
            <person name="Davalos L.M."/>
            <person name="Corthals A.P."/>
            <person name="Power M.L."/>
            <person name="Jones G."/>
            <person name="Ransome R.D."/>
            <person name="Dechmann D.K.N."/>
            <person name="Locatelli A.G."/>
            <person name="Puechmaille S.J."/>
            <person name="Fedrigo O."/>
            <person name="Jarvis E.D."/>
            <person name="Hiller M."/>
            <person name="Vernes S.C."/>
            <person name="Myers E.W."/>
            <person name="Teeling E.C."/>
        </authorList>
    </citation>
    <scope>NUCLEOTIDE SEQUENCE [LARGE SCALE GENOMIC DNA]</scope>
    <source>
        <strain evidence="1">MRouAeg1</strain>
        <tissue evidence="1">Muscle</tissue>
    </source>
</reference>
<keyword evidence="2" id="KW-1185">Reference proteome</keyword>
<gene>
    <name evidence="1" type="ORF">HJG63_010224</name>
</gene>
<comment type="caution">
    <text evidence="1">The sequence shown here is derived from an EMBL/GenBank/DDBJ whole genome shotgun (WGS) entry which is preliminary data.</text>
</comment>
<name>A0A7J8JG97_ROUAE</name>
<dbReference type="EMBL" id="JACASE010000002">
    <property type="protein sequence ID" value="KAF6495914.1"/>
    <property type="molecule type" value="Genomic_DNA"/>
</dbReference>
<evidence type="ECO:0000313" key="2">
    <source>
        <dbReference type="Proteomes" id="UP000593571"/>
    </source>
</evidence>